<proteinExistence type="predicted"/>
<name>A0ABV8Q907_9MICO</name>
<dbReference type="EMBL" id="JBHSCN010000005">
    <property type="protein sequence ID" value="MFC4243669.1"/>
    <property type="molecule type" value="Genomic_DNA"/>
</dbReference>
<accession>A0ABV8Q907</accession>
<organism evidence="1 2">
    <name type="scientific">Gryllotalpicola reticulitermitis</name>
    <dbReference type="NCBI Taxonomy" id="1184153"/>
    <lineage>
        <taxon>Bacteria</taxon>
        <taxon>Bacillati</taxon>
        <taxon>Actinomycetota</taxon>
        <taxon>Actinomycetes</taxon>
        <taxon>Micrococcales</taxon>
        <taxon>Microbacteriaceae</taxon>
        <taxon>Gryllotalpicola</taxon>
    </lineage>
</organism>
<keyword evidence="2" id="KW-1185">Reference proteome</keyword>
<reference evidence="2" key="1">
    <citation type="journal article" date="2019" name="Int. J. Syst. Evol. Microbiol.">
        <title>The Global Catalogue of Microorganisms (GCM) 10K type strain sequencing project: providing services to taxonomists for standard genome sequencing and annotation.</title>
        <authorList>
            <consortium name="The Broad Institute Genomics Platform"/>
            <consortium name="The Broad Institute Genome Sequencing Center for Infectious Disease"/>
            <person name="Wu L."/>
            <person name="Ma J."/>
        </authorList>
    </citation>
    <scope>NUCLEOTIDE SEQUENCE [LARGE SCALE GENOMIC DNA]</scope>
    <source>
        <strain evidence="2">CGMCC 1.10363</strain>
    </source>
</reference>
<evidence type="ECO:0000313" key="1">
    <source>
        <dbReference type="EMBL" id="MFC4243669.1"/>
    </source>
</evidence>
<gene>
    <name evidence="1" type="ORF">ACFOYW_09815</name>
</gene>
<sequence length="117" mass="12977">MSSISQALHELLNDADASVDEVLSRHFTDDYRQSTNGEWVDRAGFAQQMTYLRSVTDGAEIEVVAELVQGASYAERHIIRVTQRDGVIAAQEAYLFAQLAADGRFSSLEELTRPLAD</sequence>
<evidence type="ECO:0000313" key="2">
    <source>
        <dbReference type="Proteomes" id="UP001595900"/>
    </source>
</evidence>
<evidence type="ECO:0008006" key="3">
    <source>
        <dbReference type="Google" id="ProtNLM"/>
    </source>
</evidence>
<dbReference type="InterPro" id="IPR032710">
    <property type="entry name" value="NTF2-like_dom_sf"/>
</dbReference>
<dbReference type="RefSeq" id="WP_390228749.1">
    <property type="nucleotide sequence ID" value="NZ_JBHSCN010000005.1"/>
</dbReference>
<dbReference type="SUPFAM" id="SSF54427">
    <property type="entry name" value="NTF2-like"/>
    <property type="match status" value="1"/>
</dbReference>
<dbReference type="Proteomes" id="UP001595900">
    <property type="component" value="Unassembled WGS sequence"/>
</dbReference>
<comment type="caution">
    <text evidence="1">The sequence shown here is derived from an EMBL/GenBank/DDBJ whole genome shotgun (WGS) entry which is preliminary data.</text>
</comment>
<protein>
    <recommendedName>
        <fullName evidence="3">Nuclear transport factor 2 family protein</fullName>
    </recommendedName>
</protein>